<dbReference type="EMBL" id="JAAKZW010000282">
    <property type="protein sequence ID" value="NGO81088.1"/>
    <property type="molecule type" value="Genomic_DNA"/>
</dbReference>
<proteinExistence type="predicted"/>
<keyword evidence="1" id="KW-0812">Transmembrane</keyword>
<dbReference type="AlphaFoldDB" id="A0A6G4XUH0"/>
<feature type="transmembrane region" description="Helical" evidence="1">
    <location>
        <begin position="50"/>
        <end position="75"/>
    </location>
</feature>
<reference evidence="2 3" key="1">
    <citation type="submission" date="2020-02" db="EMBL/GenBank/DDBJ databases">
        <title>Whole-genome analyses of novel actinobacteria.</title>
        <authorList>
            <person name="Sahin N."/>
            <person name="Tokatli A."/>
        </authorList>
    </citation>
    <scope>NUCLEOTIDE SEQUENCE [LARGE SCALE GENOMIC DNA]</scope>
    <source>
        <strain evidence="2 3">YC504</strain>
    </source>
</reference>
<evidence type="ECO:0000313" key="3">
    <source>
        <dbReference type="Proteomes" id="UP000481109"/>
    </source>
</evidence>
<feature type="transmembrane region" description="Helical" evidence="1">
    <location>
        <begin position="123"/>
        <end position="141"/>
    </location>
</feature>
<keyword evidence="1" id="KW-1133">Transmembrane helix</keyword>
<feature type="non-terminal residue" evidence="2">
    <location>
        <position position="1"/>
    </location>
</feature>
<evidence type="ECO:0000256" key="1">
    <source>
        <dbReference type="SAM" id="Phobius"/>
    </source>
</evidence>
<evidence type="ECO:0000313" key="2">
    <source>
        <dbReference type="EMBL" id="NGO81088.1"/>
    </source>
</evidence>
<keyword evidence="1" id="KW-0472">Membrane</keyword>
<name>A0A6G4XUH0_9ACTN</name>
<gene>
    <name evidence="2" type="ORF">G6045_36315</name>
</gene>
<keyword evidence="3" id="KW-1185">Reference proteome</keyword>
<feature type="transmembrane region" description="Helical" evidence="1">
    <location>
        <begin position="213"/>
        <end position="240"/>
    </location>
</feature>
<dbReference type="Proteomes" id="UP000481109">
    <property type="component" value="Unassembled WGS sequence"/>
</dbReference>
<feature type="transmembrane region" description="Helical" evidence="1">
    <location>
        <begin position="81"/>
        <end position="103"/>
    </location>
</feature>
<accession>A0A6G4XUH0</accession>
<feature type="transmembrane region" description="Helical" evidence="1">
    <location>
        <begin position="187"/>
        <end position="207"/>
    </location>
</feature>
<organism evidence="2 3">
    <name type="scientific">Streptomyces mesophilus</name>
    <dbReference type="NCBI Taxonomy" id="1775132"/>
    <lineage>
        <taxon>Bacteria</taxon>
        <taxon>Bacillati</taxon>
        <taxon>Actinomycetota</taxon>
        <taxon>Actinomycetes</taxon>
        <taxon>Kitasatosporales</taxon>
        <taxon>Streptomycetaceae</taxon>
        <taxon>Streptomyces</taxon>
    </lineage>
</organism>
<sequence length="291" mass="30633">HYPQPPRWTADQATRTFTFLAHYLHTHQGGSPDIAWWHFSHAVPAYMYRLMLGLAFGLVTGLTSGLGLGLTFGLADGLTTGLTVGLTAGLMVGPMIGLILGLAGILEGGPSSRASIPARRLRLSPNSLVVGLALGLVSGLAGGVMGGLALGLPLGLVGGLVGSLRTEPADLTTAIGPTALLTRDRRTFFTAALSVGIAFALPVGLTFGPAMGFAVGPVVGLVFGLEWSAWATFVVAWIYLAARRQVPWRLTAFLQDAHEQRGVLRQVGAAYQFRHIDLQHHLAHQPRPPAS</sequence>
<comment type="caution">
    <text evidence="2">The sequence shown here is derived from an EMBL/GenBank/DDBJ whole genome shotgun (WGS) entry which is preliminary data.</text>
</comment>
<protein>
    <submittedName>
        <fullName evidence="2">NACHT domain-containing protein</fullName>
    </submittedName>
</protein>